<keyword evidence="1" id="KW-0012">Acyltransferase</keyword>
<dbReference type="EMBL" id="FNVQ01000001">
    <property type="protein sequence ID" value="SEF83586.1"/>
    <property type="molecule type" value="Genomic_DNA"/>
</dbReference>
<evidence type="ECO:0000313" key="1">
    <source>
        <dbReference type="EMBL" id="SEF83586.1"/>
    </source>
</evidence>
<dbReference type="PANTHER" id="PTHR11440">
    <property type="entry name" value="LECITHIN-CHOLESTEROL ACYLTRANSFERASE-RELATED"/>
    <property type="match status" value="1"/>
</dbReference>
<dbReference type="GO" id="GO:0006629">
    <property type="term" value="P:lipid metabolic process"/>
    <property type="evidence" value="ECO:0007669"/>
    <property type="project" value="InterPro"/>
</dbReference>
<dbReference type="AlphaFoldDB" id="A0A1H5V8W6"/>
<gene>
    <name evidence="1" type="ORF">SAMN05444390_101655</name>
</gene>
<dbReference type="InterPro" id="IPR029058">
    <property type="entry name" value="AB_hydrolase_fold"/>
</dbReference>
<keyword evidence="2" id="KW-1185">Reference proteome</keyword>
<protein>
    <submittedName>
        <fullName evidence="1">Lecithin:cholesterol acyltransferase</fullName>
    </submittedName>
</protein>
<reference evidence="1 2" key="1">
    <citation type="submission" date="2016-10" db="EMBL/GenBank/DDBJ databases">
        <authorList>
            <person name="de Groot N.N."/>
        </authorList>
    </citation>
    <scope>NUCLEOTIDE SEQUENCE [LARGE SCALE GENOMIC DNA]</scope>
    <source>
        <strain evidence="1 2">DSM 22012</strain>
    </source>
</reference>
<evidence type="ECO:0000313" key="2">
    <source>
        <dbReference type="Proteomes" id="UP000236745"/>
    </source>
</evidence>
<organism evidence="1 2">
    <name type="scientific">Marinobacterium lutimaris</name>
    <dbReference type="NCBI Taxonomy" id="568106"/>
    <lineage>
        <taxon>Bacteria</taxon>
        <taxon>Pseudomonadati</taxon>
        <taxon>Pseudomonadota</taxon>
        <taxon>Gammaproteobacteria</taxon>
        <taxon>Oceanospirillales</taxon>
        <taxon>Oceanospirillaceae</taxon>
        <taxon>Marinobacterium</taxon>
    </lineage>
</organism>
<accession>A0A1H5V8W6</accession>
<dbReference type="InterPro" id="IPR003386">
    <property type="entry name" value="LACT/PDAT_acylTrfase"/>
</dbReference>
<dbReference type="Gene3D" id="3.40.50.1820">
    <property type="entry name" value="alpha/beta hydrolase"/>
    <property type="match status" value="1"/>
</dbReference>
<dbReference type="Pfam" id="PF02450">
    <property type="entry name" value="LCAT"/>
    <property type="match status" value="1"/>
</dbReference>
<proteinExistence type="predicted"/>
<dbReference type="SUPFAM" id="SSF53474">
    <property type="entry name" value="alpha/beta-Hydrolases"/>
    <property type="match status" value="1"/>
</dbReference>
<name>A0A1H5V8W6_9GAMM</name>
<dbReference type="GO" id="GO:0008374">
    <property type="term" value="F:O-acyltransferase activity"/>
    <property type="evidence" value="ECO:0007669"/>
    <property type="project" value="InterPro"/>
</dbReference>
<keyword evidence="1" id="KW-0808">Transferase</keyword>
<sequence length="385" mass="42174">MPGFTDPTSNEAAQLFGLPMAIGTPLDQLHSASQVDGVLGIVRGSVVGVPLKVTAYGDVMSAMGVESFSDTFVESRSEALSSGAEAFEFSYDWRRSLDESAIALQAFIHRATRFMQVQRNSSEPIRFNVVAHSMGGLLLRYFLQFGGQLLPYDGSGPRLNWGGAAYVDKAVIIGTPNAGAVQMLDRLVQGIPGNPMHPAYGPVLVGTFPSGYQLLPRPRHKPHGDGDNNILDADFWLSHDWGITASWLVEERARQLSGLSSPGQRLEVAEDHLRKCLHNARVFHHAMDQPLEAVPDHLEFHLFVGDAHRTPMHFSGERGDRQLRWTAFGPGDGTVLANSVRLDETDRSSPIPWNSITVLKSNHMGLVKDRQLLGQVLELLGRAGR</sequence>
<dbReference type="Proteomes" id="UP000236745">
    <property type="component" value="Unassembled WGS sequence"/>
</dbReference>